<evidence type="ECO:0000256" key="1">
    <source>
        <dbReference type="ARBA" id="ARBA00004613"/>
    </source>
</evidence>
<name>A0A327NVL5_9BACT</name>
<dbReference type="OrthoDB" id="9773411at2"/>
<dbReference type="Proteomes" id="UP000249016">
    <property type="component" value="Unassembled WGS sequence"/>
</dbReference>
<comment type="caution">
    <text evidence="5">The sequence shown here is derived from an EMBL/GenBank/DDBJ whole genome shotgun (WGS) entry which is preliminary data.</text>
</comment>
<dbReference type="Gene3D" id="2.60.40.10">
    <property type="entry name" value="Immunoglobulins"/>
    <property type="match status" value="1"/>
</dbReference>
<keyword evidence="2" id="KW-0964">Secreted</keyword>
<gene>
    <name evidence="5" type="ORF">HMF3257_26765</name>
</gene>
<evidence type="ECO:0000259" key="4">
    <source>
        <dbReference type="Pfam" id="PF17210"/>
    </source>
</evidence>
<dbReference type="Pfam" id="PF17210">
    <property type="entry name" value="SdrD_B"/>
    <property type="match status" value="1"/>
</dbReference>
<keyword evidence="6" id="KW-1185">Reference proteome</keyword>
<evidence type="ECO:0000256" key="3">
    <source>
        <dbReference type="ARBA" id="ARBA00022729"/>
    </source>
</evidence>
<protein>
    <recommendedName>
        <fullName evidence="4">SD-repeat containing protein B domain-containing protein</fullName>
    </recommendedName>
</protein>
<dbReference type="RefSeq" id="WP_111346964.1">
    <property type="nucleotide sequence ID" value="NZ_QLII01000001.1"/>
</dbReference>
<proteinExistence type="predicted"/>
<dbReference type="EMBL" id="QLII01000001">
    <property type="protein sequence ID" value="RAI76878.1"/>
    <property type="molecule type" value="Genomic_DNA"/>
</dbReference>
<accession>A0A327NVL5</accession>
<keyword evidence="3" id="KW-0732">Signal</keyword>
<dbReference type="AlphaFoldDB" id="A0A327NVL5"/>
<dbReference type="InterPro" id="IPR033764">
    <property type="entry name" value="Sdr_B"/>
</dbReference>
<organism evidence="5 6">
    <name type="scientific">Spirosoma telluris</name>
    <dbReference type="NCBI Taxonomy" id="2183553"/>
    <lineage>
        <taxon>Bacteria</taxon>
        <taxon>Pseudomonadati</taxon>
        <taxon>Bacteroidota</taxon>
        <taxon>Cytophagia</taxon>
        <taxon>Cytophagales</taxon>
        <taxon>Cytophagaceae</taxon>
        <taxon>Spirosoma</taxon>
    </lineage>
</organism>
<comment type="subcellular location">
    <subcellularLocation>
        <location evidence="1">Secreted</location>
    </subcellularLocation>
</comment>
<dbReference type="InterPro" id="IPR013783">
    <property type="entry name" value="Ig-like_fold"/>
</dbReference>
<evidence type="ECO:0000313" key="6">
    <source>
        <dbReference type="Proteomes" id="UP000249016"/>
    </source>
</evidence>
<dbReference type="SUPFAM" id="SSF117074">
    <property type="entry name" value="Hypothetical protein PA1324"/>
    <property type="match status" value="1"/>
</dbReference>
<dbReference type="GO" id="GO:0005576">
    <property type="term" value="C:extracellular region"/>
    <property type="evidence" value="ECO:0007669"/>
    <property type="project" value="UniProtKB-SubCell"/>
</dbReference>
<evidence type="ECO:0000313" key="5">
    <source>
        <dbReference type="EMBL" id="RAI76878.1"/>
    </source>
</evidence>
<evidence type="ECO:0000256" key="2">
    <source>
        <dbReference type="ARBA" id="ARBA00022525"/>
    </source>
</evidence>
<feature type="domain" description="SD-repeat containing protein B" evidence="4">
    <location>
        <begin position="2"/>
        <end position="69"/>
    </location>
</feature>
<reference evidence="5 6" key="1">
    <citation type="submission" date="2018-06" db="EMBL/GenBank/DDBJ databases">
        <title>Spirosoma sp. HMF3257 Genome sequencing and assembly.</title>
        <authorList>
            <person name="Kang H."/>
            <person name="Cha I."/>
            <person name="Kim H."/>
            <person name="Kang J."/>
            <person name="Joh K."/>
        </authorList>
    </citation>
    <scope>NUCLEOTIDE SEQUENCE [LARGE SCALE GENOMIC DNA]</scope>
    <source>
        <strain evidence="5 6">HMF3257</strain>
    </source>
</reference>
<sequence>MVTDGTGHYLFTNLNPGTYYVVFTAPSGATFTTLNTGSDATDSDAGVGGKTGNYTLVAGQQDLTVDAGLVPQCTSPNCMTITVK</sequence>